<sequence length="532" mass="59524">MINPDIPLDEQTDALPYDIGWEFPLGNLKMGMLLGQGAFGRVLKAEAMNIEEGVSSTTVAVKAVRDHSDIEQVKALISELKILIHIGQHLNIVNLLGACTKDISKGHILVIVEFCRHGNLRSYLLKHRSTYNPSMDVTDGENTASVKLGHVTVDMAGDDDYLNPGTTDDKPVSMRDLLSWCYQIARGMEYLASIDYIHRDLAARNVLLADDNIVKICDFGLAKDIYKYQEYQKQTDGPLPIKWMALESLTHKVFNVRTDVWAYGVTVWELFSLAATPYPGWEIDDTFIDKLQEGYRMEIPKHCPEQIYQDVMLNCWHPDPEKRPNFAELADMMGESVDQTVKDKLLSLEDPYLRNRDSRTDITIRPSSVRKRDRRDLESDYLPSKALQPKANGSRAQNNYYNTSPTGSQPNQAAKSWRKEKASDEEKLPLHVTVEDDIDMPSAPAPSPWEGHSQLAKRATLGDDSHSLLSADSDSARPPSYNYVMKKSEPVSSKDSSAASTSAAVQPLGSRSASRDALTQPPSQKSYIETTC</sequence>
<dbReference type="GO" id="GO:0007169">
    <property type="term" value="P:cell surface receptor protein tyrosine kinase signaling pathway"/>
    <property type="evidence" value="ECO:0007669"/>
    <property type="project" value="InterPro"/>
</dbReference>
<dbReference type="InterPro" id="IPR008266">
    <property type="entry name" value="Tyr_kinase_AS"/>
</dbReference>
<accession>A0A7J7IS09</accession>
<feature type="compositionally biased region" description="Polar residues" evidence="11">
    <location>
        <begin position="394"/>
        <end position="414"/>
    </location>
</feature>
<evidence type="ECO:0000256" key="2">
    <source>
        <dbReference type="ARBA" id="ARBA00011902"/>
    </source>
</evidence>
<feature type="region of interest" description="Disordered" evidence="11">
    <location>
        <begin position="364"/>
        <end position="532"/>
    </location>
</feature>
<feature type="compositionally biased region" description="Polar residues" evidence="11">
    <location>
        <begin position="520"/>
        <end position="532"/>
    </location>
</feature>
<dbReference type="AlphaFoldDB" id="A0A7J7IS09"/>
<dbReference type="InterPro" id="IPR020635">
    <property type="entry name" value="Tyr_kinase_cat_dom"/>
</dbReference>
<evidence type="ECO:0000313" key="13">
    <source>
        <dbReference type="EMBL" id="KAF6016733.1"/>
    </source>
</evidence>
<dbReference type="SUPFAM" id="SSF56112">
    <property type="entry name" value="Protein kinase-like (PK-like)"/>
    <property type="match status" value="1"/>
</dbReference>
<feature type="binding site" evidence="10">
    <location>
        <position position="62"/>
    </location>
    <ligand>
        <name>ATP</name>
        <dbReference type="ChEBI" id="CHEBI:30616"/>
    </ligand>
</feature>
<dbReference type="PRINTS" id="PR00109">
    <property type="entry name" value="TYRKINASE"/>
</dbReference>
<dbReference type="Proteomes" id="UP000593567">
    <property type="component" value="Unassembled WGS sequence"/>
</dbReference>
<evidence type="ECO:0000256" key="11">
    <source>
        <dbReference type="SAM" id="MobiDB-lite"/>
    </source>
</evidence>
<keyword evidence="3" id="KW-0597">Phosphoprotein</keyword>
<dbReference type="PANTHER" id="PTHR24416">
    <property type="entry name" value="TYROSINE-PROTEIN KINASE RECEPTOR"/>
    <property type="match status" value="1"/>
</dbReference>
<comment type="subcellular location">
    <subcellularLocation>
        <location evidence="1">Membrane</location>
        <topology evidence="1">Single-pass membrane protein</topology>
    </subcellularLocation>
</comment>
<gene>
    <name evidence="13" type="ORF">EB796_024948</name>
</gene>
<keyword evidence="14" id="KW-1185">Reference proteome</keyword>
<keyword evidence="6" id="KW-0418">Kinase</keyword>
<dbReference type="InterPro" id="IPR017441">
    <property type="entry name" value="Protein_kinase_ATP_BS"/>
</dbReference>
<evidence type="ECO:0000256" key="7">
    <source>
        <dbReference type="ARBA" id="ARBA00022840"/>
    </source>
</evidence>
<proteinExistence type="predicted"/>
<dbReference type="GO" id="GO:0005886">
    <property type="term" value="C:plasma membrane"/>
    <property type="evidence" value="ECO:0007669"/>
    <property type="project" value="TreeGrafter"/>
</dbReference>
<dbReference type="SMART" id="SM00219">
    <property type="entry name" value="TyrKc"/>
    <property type="match status" value="1"/>
</dbReference>
<name>A0A7J7IS09_BUGNE</name>
<comment type="caution">
    <text evidence="13">The sequence shown here is derived from an EMBL/GenBank/DDBJ whole genome shotgun (WGS) entry which is preliminary data.</text>
</comment>
<dbReference type="Gene3D" id="1.10.510.10">
    <property type="entry name" value="Transferase(Phosphotransferase) domain 1"/>
    <property type="match status" value="1"/>
</dbReference>
<keyword evidence="4" id="KW-0808">Transferase</keyword>
<dbReference type="PROSITE" id="PS00240">
    <property type="entry name" value="RECEPTOR_TYR_KIN_III"/>
    <property type="match status" value="1"/>
</dbReference>
<protein>
    <recommendedName>
        <fullName evidence="2">receptor protein-tyrosine kinase</fullName>
        <ecNumber evidence="2">2.7.10.1</ecNumber>
    </recommendedName>
</protein>
<dbReference type="Gene3D" id="3.30.200.20">
    <property type="entry name" value="Phosphorylase Kinase, domain 1"/>
    <property type="match status" value="1"/>
</dbReference>
<keyword evidence="8" id="KW-0829">Tyrosine-protein kinase</keyword>
<dbReference type="EC" id="2.7.10.1" evidence="2"/>
<dbReference type="GO" id="GO:0005524">
    <property type="term" value="F:ATP binding"/>
    <property type="evidence" value="ECO:0007669"/>
    <property type="project" value="UniProtKB-UniRule"/>
</dbReference>
<dbReference type="EMBL" id="VXIV02003477">
    <property type="protein sequence ID" value="KAF6016733.1"/>
    <property type="molecule type" value="Genomic_DNA"/>
</dbReference>
<dbReference type="InterPro" id="IPR050122">
    <property type="entry name" value="RTK"/>
</dbReference>
<evidence type="ECO:0000259" key="12">
    <source>
        <dbReference type="PROSITE" id="PS50011"/>
    </source>
</evidence>
<keyword evidence="5 10" id="KW-0547">Nucleotide-binding</keyword>
<evidence type="ECO:0000256" key="10">
    <source>
        <dbReference type="PROSITE-ProRule" id="PRU10141"/>
    </source>
</evidence>
<dbReference type="OrthoDB" id="6077854at2759"/>
<evidence type="ECO:0000256" key="4">
    <source>
        <dbReference type="ARBA" id="ARBA00022679"/>
    </source>
</evidence>
<dbReference type="InterPro" id="IPR000719">
    <property type="entry name" value="Prot_kinase_dom"/>
</dbReference>
<dbReference type="FunFam" id="1.10.510.10:FF:000554">
    <property type="entry name" value="Predicted protein"/>
    <property type="match status" value="1"/>
</dbReference>
<feature type="compositionally biased region" description="Low complexity" evidence="11">
    <location>
        <begin position="490"/>
        <end position="504"/>
    </location>
</feature>
<dbReference type="GO" id="GO:0004714">
    <property type="term" value="F:transmembrane receptor protein tyrosine kinase activity"/>
    <property type="evidence" value="ECO:0007669"/>
    <property type="project" value="UniProtKB-EC"/>
</dbReference>
<dbReference type="PROSITE" id="PS00107">
    <property type="entry name" value="PROTEIN_KINASE_ATP"/>
    <property type="match status" value="1"/>
</dbReference>
<organism evidence="13 14">
    <name type="scientific">Bugula neritina</name>
    <name type="common">Brown bryozoan</name>
    <name type="synonym">Sertularia neritina</name>
    <dbReference type="NCBI Taxonomy" id="10212"/>
    <lineage>
        <taxon>Eukaryota</taxon>
        <taxon>Metazoa</taxon>
        <taxon>Spiralia</taxon>
        <taxon>Lophotrochozoa</taxon>
        <taxon>Bryozoa</taxon>
        <taxon>Gymnolaemata</taxon>
        <taxon>Cheilostomatida</taxon>
        <taxon>Flustrina</taxon>
        <taxon>Buguloidea</taxon>
        <taxon>Bugulidae</taxon>
        <taxon>Bugula</taxon>
    </lineage>
</organism>
<evidence type="ECO:0000256" key="5">
    <source>
        <dbReference type="ARBA" id="ARBA00022741"/>
    </source>
</evidence>
<keyword evidence="7 10" id="KW-0067">ATP-binding</keyword>
<reference evidence="13" key="1">
    <citation type="submission" date="2020-06" db="EMBL/GenBank/DDBJ databases">
        <title>Draft genome of Bugula neritina, a colonial animal packing powerful symbionts and potential medicines.</title>
        <authorList>
            <person name="Rayko M."/>
        </authorList>
    </citation>
    <scope>NUCLEOTIDE SEQUENCE [LARGE SCALE GENOMIC DNA]</scope>
    <source>
        <strain evidence="13">Kwan_BN1</strain>
    </source>
</reference>
<feature type="compositionally biased region" description="Basic and acidic residues" evidence="11">
    <location>
        <begin position="417"/>
        <end position="429"/>
    </location>
</feature>
<dbReference type="InterPro" id="IPR001824">
    <property type="entry name" value="Tyr_kinase_rcpt_3_CS"/>
</dbReference>
<feature type="domain" description="Protein kinase" evidence="12">
    <location>
        <begin position="28"/>
        <end position="353"/>
    </location>
</feature>
<dbReference type="InterPro" id="IPR001245">
    <property type="entry name" value="Ser-Thr/Tyr_kinase_cat_dom"/>
</dbReference>
<evidence type="ECO:0000256" key="9">
    <source>
        <dbReference type="ARBA" id="ARBA00051243"/>
    </source>
</evidence>
<dbReference type="PROSITE" id="PS50011">
    <property type="entry name" value="PROTEIN_KINASE_DOM"/>
    <property type="match status" value="1"/>
</dbReference>
<dbReference type="PROSITE" id="PS00109">
    <property type="entry name" value="PROTEIN_KINASE_TYR"/>
    <property type="match status" value="1"/>
</dbReference>
<dbReference type="PANTHER" id="PTHR24416:SF600">
    <property type="entry name" value="PDGF- AND VEGF-RECEPTOR RELATED, ISOFORM J"/>
    <property type="match status" value="1"/>
</dbReference>
<evidence type="ECO:0000256" key="1">
    <source>
        <dbReference type="ARBA" id="ARBA00004167"/>
    </source>
</evidence>
<evidence type="ECO:0000256" key="8">
    <source>
        <dbReference type="ARBA" id="ARBA00023137"/>
    </source>
</evidence>
<evidence type="ECO:0000313" key="14">
    <source>
        <dbReference type="Proteomes" id="UP000593567"/>
    </source>
</evidence>
<evidence type="ECO:0000256" key="6">
    <source>
        <dbReference type="ARBA" id="ARBA00022777"/>
    </source>
</evidence>
<evidence type="ECO:0000256" key="3">
    <source>
        <dbReference type="ARBA" id="ARBA00022553"/>
    </source>
</evidence>
<comment type="catalytic activity">
    <reaction evidence="9">
        <text>L-tyrosyl-[protein] + ATP = O-phospho-L-tyrosyl-[protein] + ADP + H(+)</text>
        <dbReference type="Rhea" id="RHEA:10596"/>
        <dbReference type="Rhea" id="RHEA-COMP:10136"/>
        <dbReference type="Rhea" id="RHEA-COMP:20101"/>
        <dbReference type="ChEBI" id="CHEBI:15378"/>
        <dbReference type="ChEBI" id="CHEBI:30616"/>
        <dbReference type="ChEBI" id="CHEBI:46858"/>
        <dbReference type="ChEBI" id="CHEBI:61978"/>
        <dbReference type="ChEBI" id="CHEBI:456216"/>
        <dbReference type="EC" id="2.7.10.1"/>
    </reaction>
</comment>
<dbReference type="Pfam" id="PF07714">
    <property type="entry name" value="PK_Tyr_Ser-Thr"/>
    <property type="match status" value="1"/>
</dbReference>
<dbReference type="GO" id="GO:0043235">
    <property type="term" value="C:receptor complex"/>
    <property type="evidence" value="ECO:0007669"/>
    <property type="project" value="TreeGrafter"/>
</dbReference>
<dbReference type="FunFam" id="3.30.200.20:FF:000619">
    <property type="entry name" value="macrophage colony-stimulating factor 1 receptor isoform X2"/>
    <property type="match status" value="1"/>
</dbReference>
<dbReference type="InterPro" id="IPR011009">
    <property type="entry name" value="Kinase-like_dom_sf"/>
</dbReference>